<dbReference type="EMBL" id="CP113797">
    <property type="protein sequence ID" value="WAL59247.1"/>
    <property type="molecule type" value="Genomic_DNA"/>
</dbReference>
<feature type="transmembrane region" description="Helical" evidence="8">
    <location>
        <begin position="78"/>
        <end position="99"/>
    </location>
</feature>
<keyword evidence="3" id="KW-0645">Protease</keyword>
<evidence type="ECO:0000256" key="1">
    <source>
        <dbReference type="ARBA" id="ARBA00004651"/>
    </source>
</evidence>
<evidence type="ECO:0000256" key="4">
    <source>
        <dbReference type="ARBA" id="ARBA00022692"/>
    </source>
</evidence>
<keyword evidence="6 8" id="KW-1133">Transmembrane helix</keyword>
<dbReference type="Proteomes" id="UP001163152">
    <property type="component" value="Chromosome"/>
</dbReference>
<evidence type="ECO:0000313" key="9">
    <source>
        <dbReference type="EMBL" id="WAL59247.1"/>
    </source>
</evidence>
<dbReference type="InterPro" id="IPR026492">
    <property type="entry name" value="Cyanoexo_CrtB"/>
</dbReference>
<dbReference type="NCBIfam" id="TIGR02602">
    <property type="entry name" value="8TM_EpsH"/>
    <property type="match status" value="1"/>
</dbReference>
<feature type="transmembrane region" description="Helical" evidence="8">
    <location>
        <begin position="191"/>
        <end position="214"/>
    </location>
</feature>
<organism evidence="9 10">
    <name type="scientific">Thermocoleostomius sinensis A174</name>
    <dbReference type="NCBI Taxonomy" id="2016057"/>
    <lineage>
        <taxon>Bacteria</taxon>
        <taxon>Bacillati</taxon>
        <taxon>Cyanobacteriota</taxon>
        <taxon>Cyanophyceae</taxon>
        <taxon>Oculatellales</taxon>
        <taxon>Oculatellaceae</taxon>
        <taxon>Thermocoleostomius</taxon>
    </lineage>
</organism>
<dbReference type="GO" id="GO:0005886">
    <property type="term" value="C:plasma membrane"/>
    <property type="evidence" value="ECO:0007669"/>
    <property type="project" value="UniProtKB-SubCell"/>
</dbReference>
<dbReference type="KEGG" id="tsin:OXH18_19020"/>
<accession>A0A9E8ZCC5</accession>
<comment type="subcellular location">
    <subcellularLocation>
        <location evidence="1">Cell membrane</location>
        <topology evidence="1">Multi-pass membrane protein</topology>
    </subcellularLocation>
</comment>
<keyword evidence="4 8" id="KW-0812">Transmembrane</keyword>
<keyword evidence="5 9" id="KW-0378">Hydrolase</keyword>
<evidence type="ECO:0000256" key="7">
    <source>
        <dbReference type="ARBA" id="ARBA00023136"/>
    </source>
</evidence>
<protein>
    <submittedName>
        <fullName evidence="9">Cyanoexosortase B</fullName>
        <ecNumber evidence="9">3.4.22.-</ecNumber>
    </submittedName>
</protein>
<dbReference type="NCBIfam" id="TIGR04178">
    <property type="entry name" value="exo_archaeo"/>
    <property type="match status" value="1"/>
</dbReference>
<keyword evidence="7 8" id="KW-0472">Membrane</keyword>
<name>A0A9E8ZCC5_9CYAN</name>
<evidence type="ECO:0000313" key="10">
    <source>
        <dbReference type="Proteomes" id="UP001163152"/>
    </source>
</evidence>
<keyword evidence="2" id="KW-1003">Cell membrane</keyword>
<dbReference type="RefSeq" id="WP_268608962.1">
    <property type="nucleotide sequence ID" value="NZ_CP113797.1"/>
</dbReference>
<dbReference type="NCBIfam" id="TIGR04156">
    <property type="entry name" value="cyanoexo_CrtB"/>
    <property type="match status" value="1"/>
</dbReference>
<proteinExistence type="predicted"/>
<reference evidence="9" key="1">
    <citation type="submission" date="2022-12" db="EMBL/GenBank/DDBJ databases">
        <title>Polyphasic identification of a Novel Hot-Spring Cyanobacterium Ocullathermofonsia sinensis gen nov. sp. nov. and Genomic Insights on its Adaptations to the Thermal Habitat.</title>
        <authorList>
            <person name="Daroch M."/>
            <person name="Tang J."/>
            <person name="Jiang Y."/>
        </authorList>
    </citation>
    <scope>NUCLEOTIDE SEQUENCE</scope>
    <source>
        <strain evidence="9">PKUAC-SCTA174</strain>
    </source>
</reference>
<evidence type="ECO:0000256" key="3">
    <source>
        <dbReference type="ARBA" id="ARBA00022670"/>
    </source>
</evidence>
<dbReference type="GO" id="GO:0008233">
    <property type="term" value="F:peptidase activity"/>
    <property type="evidence" value="ECO:0007669"/>
    <property type="project" value="UniProtKB-KW"/>
</dbReference>
<feature type="transmembrane region" description="Helical" evidence="8">
    <location>
        <begin position="226"/>
        <end position="249"/>
    </location>
</feature>
<feature type="transmembrane region" description="Helical" evidence="8">
    <location>
        <begin position="50"/>
        <end position="66"/>
    </location>
</feature>
<keyword evidence="10" id="KW-1185">Reference proteome</keyword>
<dbReference type="EC" id="3.4.22.-" evidence="9"/>
<evidence type="ECO:0000256" key="6">
    <source>
        <dbReference type="ARBA" id="ARBA00022989"/>
    </source>
</evidence>
<feature type="transmembrane region" description="Helical" evidence="8">
    <location>
        <begin position="269"/>
        <end position="288"/>
    </location>
</feature>
<evidence type="ECO:0000256" key="2">
    <source>
        <dbReference type="ARBA" id="ARBA00022475"/>
    </source>
</evidence>
<dbReference type="AlphaFoldDB" id="A0A9E8ZCC5"/>
<dbReference type="GO" id="GO:0006508">
    <property type="term" value="P:proteolysis"/>
    <property type="evidence" value="ECO:0007669"/>
    <property type="project" value="UniProtKB-KW"/>
</dbReference>
<evidence type="ECO:0000256" key="5">
    <source>
        <dbReference type="ARBA" id="ARBA00022801"/>
    </source>
</evidence>
<evidence type="ECO:0000256" key="8">
    <source>
        <dbReference type="SAM" id="Phobius"/>
    </source>
</evidence>
<dbReference type="InterPro" id="IPR026392">
    <property type="entry name" value="Exo/Archaeosortase_dom"/>
</dbReference>
<gene>
    <name evidence="9" type="primary">crtB</name>
    <name evidence="9" type="ORF">OXH18_19020</name>
</gene>
<sequence length="314" mass="35732">MRIKHRSPIAWQSFFPELVLLSLWTGLYAPLLLYWCDGWINKTISIEHEYFSHGLLGLPFAGYIAWERRQSWQKLSNVVKAWEAIVGLALWLGSLVLYFGTLPDLVNLSLPIGLMGLCLWLKGWAGLRLQAFPLLLVFLATPNQVPYLLAPYTLPLQQFIAGTAGFLLMQFGMDIQVEQIYLFVNDRIVEVAPYCAGLKMLFTSLYVGLIMLYWTGVWRSQVKSTIFIAGIVLISVAANIIRNTLLTYLHGTKRNVLFHWLHDSWGGDLYSAAMLFFLILVLRCIEFWNLESSEIESFGIELEQEGSEASGELL</sequence>
<dbReference type="InterPro" id="IPR019127">
    <property type="entry name" value="Exosortase"/>
</dbReference>
<dbReference type="InterPro" id="IPR013426">
    <property type="entry name" value="EpsH-like"/>
</dbReference>
<feature type="transmembrane region" description="Helical" evidence="8">
    <location>
        <begin position="14"/>
        <end position="35"/>
    </location>
</feature>
<dbReference type="Pfam" id="PF09721">
    <property type="entry name" value="Exosortase_EpsH"/>
    <property type="match status" value="1"/>
</dbReference>